<dbReference type="HOGENOM" id="CLU_2816979_0_0_1"/>
<organism evidence="2 3">
    <name type="scientific">Oryza sativa subsp. indica</name>
    <name type="common">Rice</name>
    <dbReference type="NCBI Taxonomy" id="39946"/>
    <lineage>
        <taxon>Eukaryota</taxon>
        <taxon>Viridiplantae</taxon>
        <taxon>Streptophyta</taxon>
        <taxon>Embryophyta</taxon>
        <taxon>Tracheophyta</taxon>
        <taxon>Spermatophyta</taxon>
        <taxon>Magnoliopsida</taxon>
        <taxon>Liliopsida</taxon>
        <taxon>Poales</taxon>
        <taxon>Poaceae</taxon>
        <taxon>BOP clade</taxon>
        <taxon>Oryzoideae</taxon>
        <taxon>Oryzeae</taxon>
        <taxon>Oryzinae</taxon>
        <taxon>Oryza</taxon>
        <taxon>Oryza sativa</taxon>
    </lineage>
</organism>
<evidence type="ECO:0000256" key="1">
    <source>
        <dbReference type="SAM" id="MobiDB-lite"/>
    </source>
</evidence>
<feature type="compositionally biased region" description="Acidic residues" evidence="1">
    <location>
        <begin position="57"/>
        <end position="67"/>
    </location>
</feature>
<dbReference type="EMBL" id="CM000127">
    <property type="protein sequence ID" value="EEC73095.1"/>
    <property type="molecule type" value="Genomic_DNA"/>
</dbReference>
<gene>
    <name evidence="2" type="ORF">OsI_07071</name>
</gene>
<accession>B8AH51</accession>
<proteinExistence type="predicted"/>
<dbReference type="Gramene" id="BGIOSGA008135-TA">
    <property type="protein sequence ID" value="BGIOSGA008135-PA"/>
    <property type="gene ID" value="BGIOSGA008135"/>
</dbReference>
<evidence type="ECO:0000313" key="3">
    <source>
        <dbReference type="Proteomes" id="UP000007015"/>
    </source>
</evidence>
<feature type="region of interest" description="Disordered" evidence="1">
    <location>
        <begin position="1"/>
        <end position="67"/>
    </location>
</feature>
<dbReference type="Proteomes" id="UP000007015">
    <property type="component" value="Chromosome 2"/>
</dbReference>
<keyword evidence="3" id="KW-1185">Reference proteome</keyword>
<sequence>MSRQKIFSNFYDEEEEEVPDIAYEEKEEEDDEIQDEPMPEAAPAPEHTASGPVAGDQMDDDAQSGDT</sequence>
<dbReference type="AlphaFoldDB" id="B8AH51"/>
<reference evidence="2 3" key="1">
    <citation type="journal article" date="2005" name="PLoS Biol.">
        <title>The genomes of Oryza sativa: a history of duplications.</title>
        <authorList>
            <person name="Yu J."/>
            <person name="Wang J."/>
            <person name="Lin W."/>
            <person name="Li S."/>
            <person name="Li H."/>
            <person name="Zhou J."/>
            <person name="Ni P."/>
            <person name="Dong W."/>
            <person name="Hu S."/>
            <person name="Zeng C."/>
            <person name="Zhang J."/>
            <person name="Zhang Y."/>
            <person name="Li R."/>
            <person name="Xu Z."/>
            <person name="Li S."/>
            <person name="Li X."/>
            <person name="Zheng H."/>
            <person name="Cong L."/>
            <person name="Lin L."/>
            <person name="Yin J."/>
            <person name="Geng J."/>
            <person name="Li G."/>
            <person name="Shi J."/>
            <person name="Liu J."/>
            <person name="Lv H."/>
            <person name="Li J."/>
            <person name="Wang J."/>
            <person name="Deng Y."/>
            <person name="Ran L."/>
            <person name="Shi X."/>
            <person name="Wang X."/>
            <person name="Wu Q."/>
            <person name="Li C."/>
            <person name="Ren X."/>
            <person name="Wang J."/>
            <person name="Wang X."/>
            <person name="Li D."/>
            <person name="Liu D."/>
            <person name="Zhang X."/>
            <person name="Ji Z."/>
            <person name="Zhao W."/>
            <person name="Sun Y."/>
            <person name="Zhang Z."/>
            <person name="Bao J."/>
            <person name="Han Y."/>
            <person name="Dong L."/>
            <person name="Ji J."/>
            <person name="Chen P."/>
            <person name="Wu S."/>
            <person name="Liu J."/>
            <person name="Xiao Y."/>
            <person name="Bu D."/>
            <person name="Tan J."/>
            <person name="Yang L."/>
            <person name="Ye C."/>
            <person name="Zhang J."/>
            <person name="Xu J."/>
            <person name="Zhou Y."/>
            <person name="Yu Y."/>
            <person name="Zhang B."/>
            <person name="Zhuang S."/>
            <person name="Wei H."/>
            <person name="Liu B."/>
            <person name="Lei M."/>
            <person name="Yu H."/>
            <person name="Li Y."/>
            <person name="Xu H."/>
            <person name="Wei S."/>
            <person name="He X."/>
            <person name="Fang L."/>
            <person name="Zhang Z."/>
            <person name="Zhang Y."/>
            <person name="Huang X."/>
            <person name="Su Z."/>
            <person name="Tong W."/>
            <person name="Li J."/>
            <person name="Tong Z."/>
            <person name="Li S."/>
            <person name="Ye J."/>
            <person name="Wang L."/>
            <person name="Fang L."/>
            <person name="Lei T."/>
            <person name="Chen C."/>
            <person name="Chen H."/>
            <person name="Xu Z."/>
            <person name="Li H."/>
            <person name="Huang H."/>
            <person name="Zhang F."/>
            <person name="Xu H."/>
            <person name="Li N."/>
            <person name="Zhao C."/>
            <person name="Li S."/>
            <person name="Dong L."/>
            <person name="Huang Y."/>
            <person name="Li L."/>
            <person name="Xi Y."/>
            <person name="Qi Q."/>
            <person name="Li W."/>
            <person name="Zhang B."/>
            <person name="Hu W."/>
            <person name="Zhang Y."/>
            <person name="Tian X."/>
            <person name="Jiao Y."/>
            <person name="Liang X."/>
            <person name="Jin J."/>
            <person name="Gao L."/>
            <person name="Zheng W."/>
            <person name="Hao B."/>
            <person name="Liu S."/>
            <person name="Wang W."/>
            <person name="Yuan L."/>
            <person name="Cao M."/>
            <person name="McDermott J."/>
            <person name="Samudrala R."/>
            <person name="Wang J."/>
            <person name="Wong G.K."/>
            <person name="Yang H."/>
        </authorList>
    </citation>
    <scope>NUCLEOTIDE SEQUENCE [LARGE SCALE GENOMIC DNA]</scope>
    <source>
        <strain evidence="3">cv. 93-11</strain>
    </source>
</reference>
<name>B8AH51_ORYSI</name>
<evidence type="ECO:0000313" key="2">
    <source>
        <dbReference type="EMBL" id="EEC73095.1"/>
    </source>
</evidence>
<feature type="compositionally biased region" description="Acidic residues" evidence="1">
    <location>
        <begin position="25"/>
        <end position="38"/>
    </location>
</feature>
<protein>
    <submittedName>
        <fullName evidence="2">Uncharacterized protein</fullName>
    </submittedName>
</protein>